<evidence type="ECO:0000313" key="15">
    <source>
        <dbReference type="EMBL" id="GAA0580093.1"/>
    </source>
</evidence>
<dbReference type="InterPro" id="IPR000531">
    <property type="entry name" value="Beta-barrel_TonB"/>
</dbReference>
<evidence type="ECO:0000256" key="2">
    <source>
        <dbReference type="ARBA" id="ARBA00022448"/>
    </source>
</evidence>
<dbReference type="PROSITE" id="PS52016">
    <property type="entry name" value="TONB_DEPENDENT_REC_3"/>
    <property type="match status" value="1"/>
</dbReference>
<evidence type="ECO:0000256" key="3">
    <source>
        <dbReference type="ARBA" id="ARBA00022452"/>
    </source>
</evidence>
<feature type="domain" description="TonB-dependent receptor-like beta-barrel" evidence="13">
    <location>
        <begin position="424"/>
        <end position="979"/>
    </location>
</feature>
<dbReference type="Gene3D" id="2.170.130.10">
    <property type="entry name" value="TonB-dependent receptor, plug domain"/>
    <property type="match status" value="1"/>
</dbReference>
<dbReference type="EMBL" id="BAAADD010000008">
    <property type="protein sequence ID" value="GAA0580093.1"/>
    <property type="molecule type" value="Genomic_DNA"/>
</dbReference>
<reference evidence="16" key="1">
    <citation type="journal article" date="2019" name="Int. J. Syst. Evol. Microbiol.">
        <title>The Global Catalogue of Microorganisms (GCM) 10K type strain sequencing project: providing services to taxonomists for standard genome sequencing and annotation.</title>
        <authorList>
            <consortium name="The Broad Institute Genomics Platform"/>
            <consortium name="The Broad Institute Genome Sequencing Center for Infectious Disease"/>
            <person name="Wu L."/>
            <person name="Ma J."/>
        </authorList>
    </citation>
    <scope>NUCLEOTIDE SEQUENCE [LARGE SCALE GENOMIC DNA]</scope>
    <source>
        <strain evidence="16">JCM 15089</strain>
    </source>
</reference>
<dbReference type="InterPro" id="IPR010916">
    <property type="entry name" value="TonB_box_CS"/>
</dbReference>
<name>A0ABP3Q454_9PROT</name>
<accession>A0ABP3Q454</accession>
<dbReference type="InterPro" id="IPR039426">
    <property type="entry name" value="TonB-dep_rcpt-like"/>
</dbReference>
<comment type="caution">
    <text evidence="15">The sequence shown here is derived from an EMBL/GenBank/DDBJ whole genome shotgun (WGS) entry which is preliminary data.</text>
</comment>
<dbReference type="SUPFAM" id="SSF56935">
    <property type="entry name" value="Porins"/>
    <property type="match status" value="1"/>
</dbReference>
<evidence type="ECO:0000256" key="10">
    <source>
        <dbReference type="PROSITE-ProRule" id="PRU10143"/>
    </source>
</evidence>
<evidence type="ECO:0000313" key="16">
    <source>
        <dbReference type="Proteomes" id="UP001499951"/>
    </source>
</evidence>
<dbReference type="InterPro" id="IPR037066">
    <property type="entry name" value="Plug_dom_sf"/>
</dbReference>
<proteinExistence type="inferred from homology"/>
<keyword evidence="5 12" id="KW-0732">Signal</keyword>
<evidence type="ECO:0000259" key="14">
    <source>
        <dbReference type="Pfam" id="PF07715"/>
    </source>
</evidence>
<comment type="subcellular location">
    <subcellularLocation>
        <location evidence="1 9">Cell outer membrane</location>
        <topology evidence="1 9">Multi-pass membrane protein</topology>
    </subcellularLocation>
</comment>
<evidence type="ECO:0000256" key="7">
    <source>
        <dbReference type="ARBA" id="ARBA00023136"/>
    </source>
</evidence>
<comment type="similarity">
    <text evidence="9 11">Belongs to the TonB-dependent receptor family.</text>
</comment>
<keyword evidence="8 9" id="KW-0998">Cell outer membrane</keyword>
<dbReference type="Pfam" id="PF00593">
    <property type="entry name" value="TonB_dep_Rec_b-barrel"/>
    <property type="match status" value="1"/>
</dbReference>
<evidence type="ECO:0000256" key="8">
    <source>
        <dbReference type="ARBA" id="ARBA00023237"/>
    </source>
</evidence>
<feature type="short sequence motif" description="TonB box" evidence="10">
    <location>
        <begin position="29"/>
        <end position="35"/>
    </location>
</feature>
<organism evidence="15 16">
    <name type="scientific">Rhizomicrobium electricum</name>
    <dbReference type="NCBI Taxonomy" id="480070"/>
    <lineage>
        <taxon>Bacteria</taxon>
        <taxon>Pseudomonadati</taxon>
        <taxon>Pseudomonadota</taxon>
        <taxon>Alphaproteobacteria</taxon>
        <taxon>Micropepsales</taxon>
        <taxon>Micropepsaceae</taxon>
        <taxon>Rhizomicrobium</taxon>
    </lineage>
</organism>
<keyword evidence="16" id="KW-1185">Reference proteome</keyword>
<evidence type="ECO:0000256" key="1">
    <source>
        <dbReference type="ARBA" id="ARBA00004571"/>
    </source>
</evidence>
<evidence type="ECO:0000256" key="6">
    <source>
        <dbReference type="ARBA" id="ARBA00023077"/>
    </source>
</evidence>
<evidence type="ECO:0000256" key="12">
    <source>
        <dbReference type="SAM" id="SignalP"/>
    </source>
</evidence>
<dbReference type="Proteomes" id="UP001499951">
    <property type="component" value="Unassembled WGS sequence"/>
</dbReference>
<dbReference type="PANTHER" id="PTHR47234:SF2">
    <property type="entry name" value="TONB-DEPENDENT RECEPTOR"/>
    <property type="match status" value="1"/>
</dbReference>
<evidence type="ECO:0000256" key="11">
    <source>
        <dbReference type="RuleBase" id="RU003357"/>
    </source>
</evidence>
<dbReference type="PANTHER" id="PTHR47234">
    <property type="match status" value="1"/>
</dbReference>
<evidence type="ECO:0000256" key="4">
    <source>
        <dbReference type="ARBA" id="ARBA00022692"/>
    </source>
</evidence>
<keyword evidence="15" id="KW-0675">Receptor</keyword>
<feature type="domain" description="TonB-dependent receptor plug" evidence="14">
    <location>
        <begin position="42"/>
        <end position="157"/>
    </location>
</feature>
<dbReference type="InterPro" id="IPR036942">
    <property type="entry name" value="Beta-barrel_TonB_sf"/>
</dbReference>
<evidence type="ECO:0000259" key="13">
    <source>
        <dbReference type="Pfam" id="PF00593"/>
    </source>
</evidence>
<feature type="signal peptide" evidence="12">
    <location>
        <begin position="1"/>
        <end position="24"/>
    </location>
</feature>
<evidence type="ECO:0000256" key="5">
    <source>
        <dbReference type="ARBA" id="ARBA00022729"/>
    </source>
</evidence>
<sequence length="1018" mass="108555">MLRKISSALLASAAIVGLSTAAFAADVETVTVTGTRIPHANVEAPTAVTTISSEVLQMSGTVNVSDMLRSVPSFGVSGISATNSNFATTGAGISTLELRNLGEDRTLVLVNGRRYVAGVAGSSAVDFNTVPTDLIDRVEVITGGASAIYGSDALAGVINVILKTDYEGMTADVQTGRTEYDDEVTYKVHAMFGSNFANNKGNLVVSATWSRNEGAWAKNRGPLRSDLTVSGGKSSYSAYGRIAVQADFDTTALATLDPTKPGDIENAVGGGEVDVVGSGVGPTGTVSPYGSKYGFDRQPWRAIEVPVDRLVFSTNGHYNLTNSLQFYMETTFANTKSSANIEPYPHDSADLNNIPASAGGGGGISIYNPYVPASIRAAALASQANLFTARDAALAQAASAATPALADAWTTEAATLNQLGLSDNYLTYRRRLTEFGPRHYNANRDLYRLVVGAKGTIFDNYNWDLYFNWGHTLDTQQGTGQINIPNLREAVQAHTATAADISAGALLGGGPAKVGDIICDNSYAQAEGCVPINLFGLNSVTPDALKYVMAPQSRIDNIDQQVIAGSISGPVFKMPAGDVSGVVGFEYRREYASDVPDALSQSGQNAGNKEPETIGSYHVLEFFAETEVPILKNEFLAKDLSVGGAVRWSQYGTGNSTTITNAYTGRISWSPLDDLRFRAQYAKAVRAANITEMFAPGGEDFASVDDPCNGVTPTSTGSTAAHCLADPTVAARVAATGSLTLSLAEIQGTGGTNGKGKQDLSPEKSDTYTLGAVFNHDFGSYGSLMLSVDYYDIDIQNVITRVGRQQAIDLCYKGTSYPNAFCDMVVRKSTGGNFQKGAITEVNTGYFNQGYVKENGFDIAISHNFDLNEVDWLKGGLGLDDVGQISTRLNWTYTNGFSDESFGEVTNDNGVVGAPKHKAQFGLIYQNGPLSMQWETDFQSRVYLTPFQKISIRPYYLHNLSASYQVTDELEFFGGVNNLLNIRAPFVPNAYATTGTTSVADVYDAIGRRFFLGARFKM</sequence>
<dbReference type="Gene3D" id="2.40.170.20">
    <property type="entry name" value="TonB-dependent receptor, beta-barrel domain"/>
    <property type="match status" value="1"/>
</dbReference>
<keyword evidence="4 9" id="KW-0812">Transmembrane</keyword>
<dbReference type="PROSITE" id="PS00430">
    <property type="entry name" value="TONB_DEPENDENT_REC_1"/>
    <property type="match status" value="1"/>
</dbReference>
<keyword evidence="6 10" id="KW-0798">TonB box</keyword>
<keyword evidence="3 9" id="KW-1134">Transmembrane beta strand</keyword>
<feature type="chain" id="PRO_5047164664" evidence="12">
    <location>
        <begin position="25"/>
        <end position="1018"/>
    </location>
</feature>
<keyword evidence="2 9" id="KW-0813">Transport</keyword>
<dbReference type="Pfam" id="PF07715">
    <property type="entry name" value="Plug"/>
    <property type="match status" value="1"/>
</dbReference>
<gene>
    <name evidence="15" type="ORF">GCM10008942_31240</name>
</gene>
<protein>
    <submittedName>
        <fullName evidence="15">TonB-dependent receptor</fullName>
    </submittedName>
</protein>
<evidence type="ECO:0000256" key="9">
    <source>
        <dbReference type="PROSITE-ProRule" id="PRU01360"/>
    </source>
</evidence>
<dbReference type="InterPro" id="IPR012910">
    <property type="entry name" value="Plug_dom"/>
</dbReference>
<keyword evidence="7 9" id="KW-0472">Membrane</keyword>